<dbReference type="Pfam" id="PF00496">
    <property type="entry name" value="SBP_bac_5"/>
    <property type="match status" value="1"/>
</dbReference>
<dbReference type="InterPro" id="IPR000914">
    <property type="entry name" value="SBP_5_dom"/>
</dbReference>
<organism evidence="5 6">
    <name type="scientific">Candidatus Sungbacteria bacterium RIFCSPHIGHO2_02_FULL_51_29</name>
    <dbReference type="NCBI Taxonomy" id="1802273"/>
    <lineage>
        <taxon>Bacteria</taxon>
        <taxon>Candidatus Sungiibacteriota</taxon>
    </lineage>
</organism>
<gene>
    <name evidence="5" type="ORF">A3C16_01545</name>
</gene>
<dbReference type="Gene3D" id="3.40.190.10">
    <property type="entry name" value="Periplasmic binding protein-like II"/>
    <property type="match status" value="1"/>
</dbReference>
<name>A0A1G2KWM2_9BACT</name>
<dbReference type="EMBL" id="MHQL01000025">
    <property type="protein sequence ID" value="OHA02871.1"/>
    <property type="molecule type" value="Genomic_DNA"/>
</dbReference>
<dbReference type="SUPFAM" id="SSF53850">
    <property type="entry name" value="Periplasmic binding protein-like II"/>
    <property type="match status" value="1"/>
</dbReference>
<accession>A0A1G2KWM2</accession>
<dbReference type="PIRSF" id="PIRSF002741">
    <property type="entry name" value="MppA"/>
    <property type="match status" value="1"/>
</dbReference>
<comment type="similarity">
    <text evidence="1">Belongs to the bacterial solute-binding protein 5 family.</text>
</comment>
<dbReference type="InterPro" id="IPR030678">
    <property type="entry name" value="Peptide/Ni-bd"/>
</dbReference>
<dbReference type="GO" id="GO:0015833">
    <property type="term" value="P:peptide transport"/>
    <property type="evidence" value="ECO:0007669"/>
    <property type="project" value="TreeGrafter"/>
</dbReference>
<evidence type="ECO:0000256" key="2">
    <source>
        <dbReference type="ARBA" id="ARBA00022448"/>
    </source>
</evidence>
<dbReference type="GO" id="GO:1904680">
    <property type="term" value="F:peptide transmembrane transporter activity"/>
    <property type="evidence" value="ECO:0007669"/>
    <property type="project" value="TreeGrafter"/>
</dbReference>
<sequence length="584" mass="66873">MAPSFLTNTPIRLLNIIRRVLYLPRLFSRRELFLLIALLLVFLGSGSTLLGSFIMRHTVSAPKSGGAYREGSLREPKLINPIYLSNNDTDRDIAALIFSSMLFYDSEGVVQQDLAEAFSISDDGKVYTITLHKDAVWHDGEPLTAEDVLFTIKAIQNPEYKSPLRANFQGVTVEQTDDHTIEFTLKQPYSPFIDNLTVGILPKHIWEQIPPANTLSEFNIKPVGSGKYEFSKYKQSEGSITYYELVYNKKYYRQKPFIRTVAFSFYPDERELANAYKRGEIDAMRSVTRAQEDMLDPSPDLVLYRLDFPRMFAVFLNANKNTAFSDAKVRQALHSGIDRKKLLEILDEDARIIDVPLPSSIITADHVTETAFDEEAAKALLEKAGWKDYDANGFREKKEGIGKKETITPLAIHLVTSNLPELERVATFIKEYWGRLGAEVTVETWPLAELESQILRPRNYDALLFGEVYNHNPDPFAFWHSSQIRDPGLNIAMYSNRKADTLLEEARRSTDPELRKKKYEEFQKIVADDFGALFLWTPQYAYAARNTIYGINLKSVVFPSERFNEIETWYIKTRRAWVGNDAAE</sequence>
<proteinExistence type="inferred from homology"/>
<dbReference type="GO" id="GO:0042597">
    <property type="term" value="C:periplasmic space"/>
    <property type="evidence" value="ECO:0007669"/>
    <property type="project" value="UniProtKB-ARBA"/>
</dbReference>
<evidence type="ECO:0000313" key="6">
    <source>
        <dbReference type="Proteomes" id="UP000177811"/>
    </source>
</evidence>
<evidence type="ECO:0000259" key="4">
    <source>
        <dbReference type="Pfam" id="PF00496"/>
    </source>
</evidence>
<dbReference type="PANTHER" id="PTHR30290">
    <property type="entry name" value="PERIPLASMIC BINDING COMPONENT OF ABC TRANSPORTER"/>
    <property type="match status" value="1"/>
</dbReference>
<feature type="domain" description="Solute-binding protein family 5" evidence="4">
    <location>
        <begin position="110"/>
        <end position="480"/>
    </location>
</feature>
<keyword evidence="2" id="KW-0813">Transport</keyword>
<dbReference type="InterPro" id="IPR039424">
    <property type="entry name" value="SBP_5"/>
</dbReference>
<protein>
    <recommendedName>
        <fullName evidence="4">Solute-binding protein family 5 domain-containing protein</fullName>
    </recommendedName>
</protein>
<dbReference type="Gene3D" id="3.10.105.10">
    <property type="entry name" value="Dipeptide-binding Protein, Domain 3"/>
    <property type="match status" value="1"/>
</dbReference>
<dbReference type="Proteomes" id="UP000177811">
    <property type="component" value="Unassembled WGS sequence"/>
</dbReference>
<dbReference type="GO" id="GO:0043190">
    <property type="term" value="C:ATP-binding cassette (ABC) transporter complex"/>
    <property type="evidence" value="ECO:0007669"/>
    <property type="project" value="InterPro"/>
</dbReference>
<dbReference type="AlphaFoldDB" id="A0A1G2KWM2"/>
<reference evidence="5 6" key="1">
    <citation type="journal article" date="2016" name="Nat. Commun.">
        <title>Thousands of microbial genomes shed light on interconnected biogeochemical processes in an aquifer system.</title>
        <authorList>
            <person name="Anantharaman K."/>
            <person name="Brown C.T."/>
            <person name="Hug L.A."/>
            <person name="Sharon I."/>
            <person name="Castelle C.J."/>
            <person name="Probst A.J."/>
            <person name="Thomas B.C."/>
            <person name="Singh A."/>
            <person name="Wilkins M.J."/>
            <person name="Karaoz U."/>
            <person name="Brodie E.L."/>
            <person name="Williams K.H."/>
            <person name="Hubbard S.S."/>
            <person name="Banfield J.F."/>
        </authorList>
    </citation>
    <scope>NUCLEOTIDE SEQUENCE [LARGE SCALE GENOMIC DNA]</scope>
</reference>
<dbReference type="PANTHER" id="PTHR30290:SF9">
    <property type="entry name" value="OLIGOPEPTIDE-BINDING PROTEIN APPA"/>
    <property type="match status" value="1"/>
</dbReference>
<keyword evidence="3" id="KW-0732">Signal</keyword>
<evidence type="ECO:0000313" key="5">
    <source>
        <dbReference type="EMBL" id="OHA02871.1"/>
    </source>
</evidence>
<evidence type="ECO:0000256" key="1">
    <source>
        <dbReference type="ARBA" id="ARBA00005695"/>
    </source>
</evidence>
<dbReference type="Gene3D" id="3.90.76.10">
    <property type="entry name" value="Dipeptide-binding Protein, Domain 1"/>
    <property type="match status" value="1"/>
</dbReference>
<comment type="caution">
    <text evidence="5">The sequence shown here is derived from an EMBL/GenBank/DDBJ whole genome shotgun (WGS) entry which is preliminary data.</text>
</comment>
<evidence type="ECO:0000256" key="3">
    <source>
        <dbReference type="ARBA" id="ARBA00022729"/>
    </source>
</evidence>